<reference evidence="3 4" key="1">
    <citation type="submission" date="2023-07" db="EMBL/GenBank/DDBJ databases">
        <title>Sequencing the genomes of 1000 actinobacteria strains.</title>
        <authorList>
            <person name="Klenk H.-P."/>
        </authorList>
    </citation>
    <scope>NUCLEOTIDE SEQUENCE [LARGE SCALE GENOMIC DNA]</scope>
    <source>
        <strain evidence="3 4">DSM 19515</strain>
    </source>
</reference>
<dbReference type="RefSeq" id="WP_307635388.1">
    <property type="nucleotide sequence ID" value="NZ_JAUSQL010000001.1"/>
</dbReference>
<gene>
    <name evidence="3" type="ORF">J2S45_002118</name>
</gene>
<evidence type="ECO:0000313" key="4">
    <source>
        <dbReference type="Proteomes" id="UP001230145"/>
    </source>
</evidence>
<proteinExistence type="predicted"/>
<feature type="chain" id="PRO_5045410661" description="DUF4258 domain-containing protein" evidence="2">
    <location>
        <begin position="23"/>
        <end position="153"/>
    </location>
</feature>
<comment type="caution">
    <text evidence="3">The sequence shown here is derived from an EMBL/GenBank/DDBJ whole genome shotgun (WGS) entry which is preliminary data.</text>
</comment>
<sequence length="153" mass="16585">MKAVTAIFATILLAGSAYVPLAGDRGYPEQPVQGRTPVSSWTAAPQDGEPHGFPRVVGEDRPILPQNCISKMCFGDGGLGVGQRLAFAALSNRSFSVTKEAARRAVARRIDVEKIAKYGTLKKTNNGTAYVRYGIWEARLSLRNGTIMTVVMW</sequence>
<accession>A0ABT9PL29</accession>
<evidence type="ECO:0000256" key="2">
    <source>
        <dbReference type="SAM" id="SignalP"/>
    </source>
</evidence>
<dbReference type="Proteomes" id="UP001230145">
    <property type="component" value="Unassembled WGS sequence"/>
</dbReference>
<keyword evidence="4" id="KW-1185">Reference proteome</keyword>
<name>A0ABT9PL29_9ACTO</name>
<organism evidence="3 4">
    <name type="scientific">Trueperella abortisuis</name>
    <dbReference type="NCBI Taxonomy" id="445930"/>
    <lineage>
        <taxon>Bacteria</taxon>
        <taxon>Bacillati</taxon>
        <taxon>Actinomycetota</taxon>
        <taxon>Actinomycetes</taxon>
        <taxon>Actinomycetales</taxon>
        <taxon>Actinomycetaceae</taxon>
        <taxon>Trueperella</taxon>
    </lineage>
</organism>
<dbReference type="EMBL" id="JAUSQL010000001">
    <property type="protein sequence ID" value="MDP9833439.1"/>
    <property type="molecule type" value="Genomic_DNA"/>
</dbReference>
<feature type="signal peptide" evidence="2">
    <location>
        <begin position="1"/>
        <end position="22"/>
    </location>
</feature>
<evidence type="ECO:0008006" key="5">
    <source>
        <dbReference type="Google" id="ProtNLM"/>
    </source>
</evidence>
<evidence type="ECO:0000313" key="3">
    <source>
        <dbReference type="EMBL" id="MDP9833439.1"/>
    </source>
</evidence>
<keyword evidence="2" id="KW-0732">Signal</keyword>
<protein>
    <recommendedName>
        <fullName evidence="5">DUF4258 domain-containing protein</fullName>
    </recommendedName>
</protein>
<feature type="region of interest" description="Disordered" evidence="1">
    <location>
        <begin position="29"/>
        <end position="53"/>
    </location>
</feature>
<evidence type="ECO:0000256" key="1">
    <source>
        <dbReference type="SAM" id="MobiDB-lite"/>
    </source>
</evidence>